<evidence type="ECO:0000256" key="1">
    <source>
        <dbReference type="ARBA" id="ARBA00007398"/>
    </source>
</evidence>
<proteinExistence type="inferred from homology"/>
<dbReference type="Gene3D" id="3.40.50.1010">
    <property type="entry name" value="5'-nuclease"/>
    <property type="match status" value="1"/>
</dbReference>
<evidence type="ECO:0000313" key="2">
    <source>
        <dbReference type="Ensembl" id="ENSGMOP00000028534.1"/>
    </source>
</evidence>
<accession>A0A8C5A8K3</accession>
<name>A0A8C5A8K3_GADMO</name>
<evidence type="ECO:0008006" key="4">
    <source>
        <dbReference type="Google" id="ProtNLM"/>
    </source>
</evidence>
<comment type="similarity">
    <text evidence="1">Belongs to the asteroid family.</text>
</comment>
<evidence type="ECO:0000313" key="3">
    <source>
        <dbReference type="Proteomes" id="UP000694546"/>
    </source>
</evidence>
<keyword evidence="3" id="KW-1185">Reference proteome</keyword>
<dbReference type="PANTHER" id="PTHR15665">
    <property type="entry name" value="ASTEROID PROTEIN"/>
    <property type="match status" value="1"/>
</dbReference>
<dbReference type="PANTHER" id="PTHR15665:SF1">
    <property type="entry name" value="PROTEIN ASTEROID HOMOLOG 1"/>
    <property type="match status" value="1"/>
</dbReference>
<reference evidence="2" key="1">
    <citation type="submission" date="2025-08" db="UniProtKB">
        <authorList>
            <consortium name="Ensembl"/>
        </authorList>
    </citation>
    <scope>IDENTIFICATION</scope>
</reference>
<dbReference type="Ensembl" id="ENSGMOT00000059458.1">
    <property type="protein sequence ID" value="ENSGMOP00000028534.1"/>
    <property type="gene ID" value="ENSGMOG00000033730.1"/>
</dbReference>
<dbReference type="InterPro" id="IPR029060">
    <property type="entry name" value="PIN-like_dom_sf"/>
</dbReference>
<dbReference type="Proteomes" id="UP000694546">
    <property type="component" value="Chromosome 6"/>
</dbReference>
<organism evidence="2 3">
    <name type="scientific">Gadus morhua</name>
    <name type="common">Atlantic cod</name>
    <dbReference type="NCBI Taxonomy" id="8049"/>
    <lineage>
        <taxon>Eukaryota</taxon>
        <taxon>Metazoa</taxon>
        <taxon>Chordata</taxon>
        <taxon>Craniata</taxon>
        <taxon>Vertebrata</taxon>
        <taxon>Euteleostomi</taxon>
        <taxon>Actinopterygii</taxon>
        <taxon>Neopterygii</taxon>
        <taxon>Teleostei</taxon>
        <taxon>Neoteleostei</taxon>
        <taxon>Acanthomorphata</taxon>
        <taxon>Zeiogadaria</taxon>
        <taxon>Gadariae</taxon>
        <taxon>Gadiformes</taxon>
        <taxon>Gadoidei</taxon>
        <taxon>Gadidae</taxon>
        <taxon>Gadus</taxon>
    </lineage>
</organism>
<dbReference type="InterPro" id="IPR026832">
    <property type="entry name" value="Asteroid"/>
</dbReference>
<dbReference type="GeneTree" id="ENSGT01030000240065"/>
<dbReference type="SUPFAM" id="SSF88723">
    <property type="entry name" value="PIN domain-like"/>
    <property type="match status" value="1"/>
</dbReference>
<sequence length="66" mass="7606">MGVKGLWSLLEDYSKTNSEIYEDIHFRDSKLVVDGSILAHLLYNMANLDQNHGGEYLPLPEPHYAW</sequence>
<reference evidence="2" key="2">
    <citation type="submission" date="2025-09" db="UniProtKB">
        <authorList>
            <consortium name="Ensembl"/>
        </authorList>
    </citation>
    <scope>IDENTIFICATION</scope>
</reference>
<protein>
    <recommendedName>
        <fullName evidence="4">XPG N-terminal domain-containing protein</fullName>
    </recommendedName>
</protein>
<dbReference type="AlphaFoldDB" id="A0A8C5A8K3"/>